<dbReference type="AlphaFoldDB" id="A0A9D4KE91"/>
<dbReference type="Proteomes" id="UP000828390">
    <property type="component" value="Unassembled WGS sequence"/>
</dbReference>
<reference evidence="3" key="1">
    <citation type="journal article" date="2019" name="bioRxiv">
        <title>The Genome of the Zebra Mussel, Dreissena polymorpha: A Resource for Invasive Species Research.</title>
        <authorList>
            <person name="McCartney M.A."/>
            <person name="Auch B."/>
            <person name="Kono T."/>
            <person name="Mallez S."/>
            <person name="Zhang Y."/>
            <person name="Obille A."/>
            <person name="Becker A."/>
            <person name="Abrahante J.E."/>
            <person name="Garbe J."/>
            <person name="Badalamenti J.P."/>
            <person name="Herman A."/>
            <person name="Mangelson H."/>
            <person name="Liachko I."/>
            <person name="Sullivan S."/>
            <person name="Sone E.D."/>
            <person name="Koren S."/>
            <person name="Silverstein K.A.T."/>
            <person name="Beckman K.B."/>
            <person name="Gohl D.M."/>
        </authorList>
    </citation>
    <scope>NUCLEOTIDE SEQUENCE</scope>
    <source>
        <strain evidence="3">Duluth1</strain>
        <tissue evidence="3">Whole animal</tissue>
    </source>
</reference>
<dbReference type="GO" id="GO:0007283">
    <property type="term" value="P:spermatogenesis"/>
    <property type="evidence" value="ECO:0007669"/>
    <property type="project" value="TreeGrafter"/>
</dbReference>
<gene>
    <name evidence="3" type="ORF">DPMN_111431</name>
</gene>
<dbReference type="Pfam" id="PF13879">
    <property type="entry name" value="Hmw_CFAP97"/>
    <property type="match status" value="1"/>
</dbReference>
<reference evidence="3" key="2">
    <citation type="submission" date="2020-11" db="EMBL/GenBank/DDBJ databases">
        <authorList>
            <person name="McCartney M.A."/>
            <person name="Auch B."/>
            <person name="Kono T."/>
            <person name="Mallez S."/>
            <person name="Becker A."/>
            <person name="Gohl D.M."/>
            <person name="Silverstein K.A.T."/>
            <person name="Koren S."/>
            <person name="Bechman K.B."/>
            <person name="Herman A."/>
            <person name="Abrahante J.E."/>
            <person name="Garbe J."/>
        </authorList>
    </citation>
    <scope>NUCLEOTIDE SEQUENCE</scope>
    <source>
        <strain evidence="3">Duluth1</strain>
        <tissue evidence="3">Whole animal</tissue>
    </source>
</reference>
<feature type="compositionally biased region" description="Basic and acidic residues" evidence="2">
    <location>
        <begin position="38"/>
        <end position="72"/>
    </location>
</feature>
<evidence type="ECO:0008006" key="5">
    <source>
        <dbReference type="Google" id="ProtNLM"/>
    </source>
</evidence>
<dbReference type="PANTHER" id="PTHR23035:SF1">
    <property type="entry name" value="CILIA- AND FLAGELLA-ASSOCIATED PROTEIN 97"/>
    <property type="match status" value="1"/>
</dbReference>
<evidence type="ECO:0000313" key="3">
    <source>
        <dbReference type="EMBL" id="KAH3838026.1"/>
    </source>
</evidence>
<organism evidence="3 4">
    <name type="scientific">Dreissena polymorpha</name>
    <name type="common">Zebra mussel</name>
    <name type="synonym">Mytilus polymorpha</name>
    <dbReference type="NCBI Taxonomy" id="45954"/>
    <lineage>
        <taxon>Eukaryota</taxon>
        <taxon>Metazoa</taxon>
        <taxon>Spiralia</taxon>
        <taxon>Lophotrochozoa</taxon>
        <taxon>Mollusca</taxon>
        <taxon>Bivalvia</taxon>
        <taxon>Autobranchia</taxon>
        <taxon>Heteroconchia</taxon>
        <taxon>Euheterodonta</taxon>
        <taxon>Imparidentia</taxon>
        <taxon>Neoheterodontei</taxon>
        <taxon>Myida</taxon>
        <taxon>Dreissenoidea</taxon>
        <taxon>Dreissenidae</taxon>
        <taxon>Dreissena</taxon>
    </lineage>
</organism>
<feature type="compositionally biased region" description="Basic and acidic residues" evidence="2">
    <location>
        <begin position="82"/>
        <end position="96"/>
    </location>
</feature>
<feature type="region of interest" description="Disordered" evidence="2">
    <location>
        <begin position="441"/>
        <end position="538"/>
    </location>
</feature>
<feature type="compositionally biased region" description="Low complexity" evidence="2">
    <location>
        <begin position="105"/>
        <end position="114"/>
    </location>
</feature>
<name>A0A9D4KE91_DREPO</name>
<evidence type="ECO:0000313" key="4">
    <source>
        <dbReference type="Proteomes" id="UP000828390"/>
    </source>
</evidence>
<feature type="compositionally biased region" description="Basic and acidic residues" evidence="2">
    <location>
        <begin position="168"/>
        <end position="178"/>
    </location>
</feature>
<dbReference type="InterPro" id="IPR038791">
    <property type="entry name" value="Cfap97/Hemingway"/>
</dbReference>
<feature type="compositionally biased region" description="Polar residues" evidence="2">
    <location>
        <begin position="486"/>
        <end position="517"/>
    </location>
</feature>
<dbReference type="OrthoDB" id="515313at2759"/>
<feature type="compositionally biased region" description="Low complexity" evidence="2">
    <location>
        <begin position="225"/>
        <end position="234"/>
    </location>
</feature>
<proteinExistence type="inferred from homology"/>
<accession>A0A9D4KE91</accession>
<comment type="similarity">
    <text evidence="1">Belongs to the CFAP97 family.</text>
</comment>
<evidence type="ECO:0000256" key="1">
    <source>
        <dbReference type="ARBA" id="ARBA00008315"/>
    </source>
</evidence>
<sequence>MGSRNEEVDFDFFDTPRDRANHSPKSKKSSESSKQTKSRTESSKHVEVIKGGDKNNRGRNENSRDRNVRRSSSESASDTDSETPRYRQTRNEKKAVNSDSDSETESSSAYSDSHISSDESDDDGNSRVKETIDIHMPKAHVEAWGEDGKNEGRSPRKNRRDASYNSNEKQKSFKRDSDSQSSDSEYSPKRHSSKGSKTNERVKSSKSRNGRHSDESKQRGKLKRSTSSSFSNNSDITDVSPLESPENSPRHAKRSDSRNGKTDKVQYEHFPDESADIKLETDQIDLSILMKCMADIDREKQQRLQNNSRRVMFASPDDERKVKPNYTFSVGRAKMIEKENQRLLKQIMSQMNTGPGTLKQTTTKPRGPKKAFEPAIQRLTPSAVNRMREQRRIESENMHILSRLQTIRPTRGISRKEQINEFERHMSYGAPAGTVLIPADEDPEERKSRAHSSLSHAYIQHQRSRPSSAGHYSTSSTGRRSRPSSAKSNASVMSNASVRSNASKRSVASVRSNMSSASRRREEKPDYRPPWDDRFSFS</sequence>
<feature type="compositionally biased region" description="Basic and acidic residues" evidence="2">
    <location>
        <begin position="254"/>
        <end position="275"/>
    </location>
</feature>
<dbReference type="EMBL" id="JAIWYP010000004">
    <property type="protein sequence ID" value="KAH3838026.1"/>
    <property type="molecule type" value="Genomic_DNA"/>
</dbReference>
<dbReference type="PANTHER" id="PTHR23035">
    <property type="entry name" value="CILIA- AND FLAGELLA-ASSOCIATED PROTEIN 97-RELATED"/>
    <property type="match status" value="1"/>
</dbReference>
<comment type="caution">
    <text evidence="3">The sequence shown here is derived from an EMBL/GenBank/DDBJ whole genome shotgun (WGS) entry which is preliminary data.</text>
</comment>
<keyword evidence="4" id="KW-1185">Reference proteome</keyword>
<feature type="region of interest" description="Disordered" evidence="2">
    <location>
        <begin position="1"/>
        <end position="275"/>
    </location>
</feature>
<protein>
    <recommendedName>
        <fullName evidence="5">Cilia- and flagella-associated protein 97</fullName>
    </recommendedName>
</protein>
<dbReference type="InterPro" id="IPR029488">
    <property type="entry name" value="Hmw/CFAP97"/>
</dbReference>
<feature type="compositionally biased region" description="Basic and acidic residues" evidence="2">
    <location>
        <begin position="124"/>
        <end position="154"/>
    </location>
</feature>
<feature type="compositionally biased region" description="Basic and acidic residues" evidence="2">
    <location>
        <begin position="519"/>
        <end position="538"/>
    </location>
</feature>
<evidence type="ECO:0000256" key="2">
    <source>
        <dbReference type="SAM" id="MobiDB-lite"/>
    </source>
</evidence>